<keyword evidence="3" id="KW-1185">Reference proteome</keyword>
<evidence type="ECO:0000259" key="1">
    <source>
        <dbReference type="PROSITE" id="PS51352"/>
    </source>
</evidence>
<dbReference type="Pfam" id="PF00085">
    <property type="entry name" value="Thioredoxin"/>
    <property type="match status" value="1"/>
</dbReference>
<gene>
    <name evidence="2" type="ORF">BN2476_20080</name>
</gene>
<dbReference type="InterPro" id="IPR036249">
    <property type="entry name" value="Thioredoxin-like_sf"/>
</dbReference>
<dbReference type="Proteomes" id="UP000195569">
    <property type="component" value="Unassembled WGS sequence"/>
</dbReference>
<evidence type="ECO:0000313" key="2">
    <source>
        <dbReference type="EMBL" id="SIT35217.1"/>
    </source>
</evidence>
<dbReference type="InterPro" id="IPR013766">
    <property type="entry name" value="Thioredoxin_domain"/>
</dbReference>
<dbReference type="CDD" id="cd02947">
    <property type="entry name" value="TRX_family"/>
    <property type="match status" value="1"/>
</dbReference>
<dbReference type="OrthoDB" id="8521206at2"/>
<organism evidence="2 3">
    <name type="scientific">Paraburkholderia piptadeniae</name>
    <dbReference type="NCBI Taxonomy" id="1701573"/>
    <lineage>
        <taxon>Bacteria</taxon>
        <taxon>Pseudomonadati</taxon>
        <taxon>Pseudomonadota</taxon>
        <taxon>Betaproteobacteria</taxon>
        <taxon>Burkholderiales</taxon>
        <taxon>Burkholderiaceae</taxon>
        <taxon>Paraburkholderia</taxon>
    </lineage>
</organism>
<reference evidence="2" key="1">
    <citation type="submission" date="2016-12" db="EMBL/GenBank/DDBJ databases">
        <authorList>
            <person name="Moulin L."/>
        </authorList>
    </citation>
    <scope>NUCLEOTIDE SEQUENCE [LARGE SCALE GENOMIC DNA]</scope>
    <source>
        <strain evidence="2">STM 7183</strain>
    </source>
</reference>
<dbReference type="PROSITE" id="PS51352">
    <property type="entry name" value="THIOREDOXIN_2"/>
    <property type="match status" value="1"/>
</dbReference>
<comment type="caution">
    <text evidence="2">The sequence shown here is derived from an EMBL/GenBank/DDBJ whole genome shotgun (WGS) entry which is preliminary data.</text>
</comment>
<evidence type="ECO:0000313" key="3">
    <source>
        <dbReference type="Proteomes" id="UP000195569"/>
    </source>
</evidence>
<dbReference type="SUPFAM" id="SSF52833">
    <property type="entry name" value="Thioredoxin-like"/>
    <property type="match status" value="1"/>
</dbReference>
<dbReference type="EMBL" id="CYGY02000002">
    <property type="protein sequence ID" value="SIT35217.1"/>
    <property type="molecule type" value="Genomic_DNA"/>
</dbReference>
<proteinExistence type="predicted"/>
<dbReference type="Gene3D" id="3.40.30.10">
    <property type="entry name" value="Glutaredoxin"/>
    <property type="match status" value="1"/>
</dbReference>
<dbReference type="RefSeq" id="WP_087732243.1">
    <property type="nucleotide sequence ID" value="NZ_CYGY02000002.1"/>
</dbReference>
<protein>
    <submittedName>
        <fullName evidence="2">Thioredoxin domain protein</fullName>
    </submittedName>
</protein>
<dbReference type="AlphaFoldDB" id="A0A1N7RKJ9"/>
<name>A0A1N7RKJ9_9BURK</name>
<accession>A0A1N7RKJ9</accession>
<sequence>MPAFNLDTDSKRIAERVNDRETLFVACLCAEWCGTCREYRAAFDVLADKHPEICFAWIDIETHADRFDDLDVENFPTILIEDGTTTRFFGTVLPQASIVERMLVDLTALPGVKGALKMRPALLEA</sequence>
<feature type="domain" description="Thioredoxin" evidence="1">
    <location>
        <begin position="1"/>
        <end position="111"/>
    </location>
</feature>